<evidence type="ECO:0000256" key="10">
    <source>
        <dbReference type="ARBA" id="ARBA00022989"/>
    </source>
</evidence>
<evidence type="ECO:0000259" key="13">
    <source>
        <dbReference type="Pfam" id="PF02434"/>
    </source>
</evidence>
<keyword evidence="6" id="KW-0808">Transferase</keyword>
<comment type="subcellular location">
    <subcellularLocation>
        <location evidence="1">Membrane</location>
        <topology evidence="1">Single-pass type II membrane protein</topology>
    </subcellularLocation>
</comment>
<proteinExistence type="inferred from homology"/>
<evidence type="ECO:0000256" key="8">
    <source>
        <dbReference type="ARBA" id="ARBA00022741"/>
    </source>
</evidence>
<dbReference type="Gene3D" id="3.90.550.50">
    <property type="match status" value="1"/>
</dbReference>
<evidence type="ECO:0000256" key="11">
    <source>
        <dbReference type="ARBA" id="ARBA00023136"/>
    </source>
</evidence>
<keyword evidence="8" id="KW-0547">Nucleotide-binding</keyword>
<dbReference type="Pfam" id="PF02434">
    <property type="entry name" value="Fringe"/>
    <property type="match status" value="1"/>
</dbReference>
<dbReference type="GO" id="GO:0016020">
    <property type="term" value="C:membrane"/>
    <property type="evidence" value="ECO:0007669"/>
    <property type="project" value="UniProtKB-SubCell"/>
</dbReference>
<keyword evidence="10 12" id="KW-1133">Transmembrane helix</keyword>
<feature type="transmembrane region" description="Helical" evidence="12">
    <location>
        <begin position="12"/>
        <end position="33"/>
    </location>
</feature>
<dbReference type="PANTHER" id="PTHR23033">
    <property type="entry name" value="BETA1,3-GALACTOSYLTRANSFERASE"/>
    <property type="match status" value="1"/>
</dbReference>
<dbReference type="AlphaFoldDB" id="A0AAW1MJM1"/>
<dbReference type="Proteomes" id="UP001458880">
    <property type="component" value="Unassembled WGS sequence"/>
</dbReference>
<keyword evidence="11 12" id="KW-0472">Membrane</keyword>
<dbReference type="EC" id="2.4.1.122" evidence="4"/>
<protein>
    <recommendedName>
        <fullName evidence="4">N-acetylgalactosaminide beta-1,3-galactosyltransferase</fullName>
        <ecNumber evidence="4">2.4.1.122</ecNumber>
    </recommendedName>
</protein>
<feature type="domain" description="Fringe-like glycosyltransferase" evidence="13">
    <location>
        <begin position="117"/>
        <end position="248"/>
    </location>
</feature>
<comment type="caution">
    <text evidence="14">The sequence shown here is derived from an EMBL/GenBank/DDBJ whole genome shotgun (WGS) entry which is preliminary data.</text>
</comment>
<organism evidence="14 15">
    <name type="scientific">Popillia japonica</name>
    <name type="common">Japanese beetle</name>
    <dbReference type="NCBI Taxonomy" id="7064"/>
    <lineage>
        <taxon>Eukaryota</taxon>
        <taxon>Metazoa</taxon>
        <taxon>Ecdysozoa</taxon>
        <taxon>Arthropoda</taxon>
        <taxon>Hexapoda</taxon>
        <taxon>Insecta</taxon>
        <taxon>Pterygota</taxon>
        <taxon>Neoptera</taxon>
        <taxon>Endopterygota</taxon>
        <taxon>Coleoptera</taxon>
        <taxon>Polyphaga</taxon>
        <taxon>Scarabaeiformia</taxon>
        <taxon>Scarabaeidae</taxon>
        <taxon>Rutelinae</taxon>
        <taxon>Popillia</taxon>
    </lineage>
</organism>
<evidence type="ECO:0000256" key="6">
    <source>
        <dbReference type="ARBA" id="ARBA00022679"/>
    </source>
</evidence>
<dbReference type="GO" id="GO:0000166">
    <property type="term" value="F:nucleotide binding"/>
    <property type="evidence" value="ECO:0007669"/>
    <property type="project" value="UniProtKB-KW"/>
</dbReference>
<evidence type="ECO:0000256" key="3">
    <source>
        <dbReference type="ARBA" id="ARBA00006462"/>
    </source>
</evidence>
<evidence type="ECO:0000256" key="2">
    <source>
        <dbReference type="ARBA" id="ARBA00004922"/>
    </source>
</evidence>
<keyword evidence="5" id="KW-0328">Glycosyltransferase</keyword>
<dbReference type="EMBL" id="JASPKY010000035">
    <property type="protein sequence ID" value="KAK9746977.1"/>
    <property type="molecule type" value="Genomic_DNA"/>
</dbReference>
<dbReference type="PANTHER" id="PTHR23033:SF14">
    <property type="entry name" value="GLYCOPROTEIN-N-ACETYLGALACTOSAMINE 3-BETA-GALACTOSYLTRANSFERASE 1-RELATED"/>
    <property type="match status" value="1"/>
</dbReference>
<keyword evidence="7 12" id="KW-0812">Transmembrane</keyword>
<keyword evidence="9" id="KW-0735">Signal-anchor</keyword>
<comment type="similarity">
    <text evidence="3">Belongs to the glycosyltransferase 31 family. Beta3-Gal-T subfamily.</text>
</comment>
<reference evidence="14 15" key="1">
    <citation type="journal article" date="2024" name="BMC Genomics">
        <title>De novo assembly and annotation of Popillia japonica's genome with initial clues to its potential as an invasive pest.</title>
        <authorList>
            <person name="Cucini C."/>
            <person name="Boschi S."/>
            <person name="Funari R."/>
            <person name="Cardaioli E."/>
            <person name="Iannotti N."/>
            <person name="Marturano G."/>
            <person name="Paoli F."/>
            <person name="Bruttini M."/>
            <person name="Carapelli A."/>
            <person name="Frati F."/>
            <person name="Nardi F."/>
        </authorList>
    </citation>
    <scope>NUCLEOTIDE SEQUENCE [LARGE SCALE GENOMIC DNA]</scope>
    <source>
        <strain evidence="14">DMR45628</strain>
    </source>
</reference>
<gene>
    <name evidence="14" type="ORF">QE152_g5707</name>
</gene>
<sequence length="381" mass="44809">MYYLIGKFLIRLLIGIIFGIFTARLVPIFTANIRENSTNINNFQKFPNNPNYNKWLRNNGVSKIKIPLDILRYSEQKYLLESQYLYNTVSVLCVILVRNEKNAEAAQATWGKGCNDVELVKLNKEQRKIRMPVKQNKENSTWSLLCKSLMKISNKYQWVLIVNDNTFALVENLRLLTAPLDYTRNYYLGHPVQFWSINYNTGLAGYVLSQGTIKELQKKLSNDSCVTEITYLNQEDFYIGKLLSTLNIFPQDTRDSLGLTTFHSYNWYQEFFSSANYYKMSIYPVVCCSSQSITFQATEADKMYMYYYLLYQLQVFHDGNLGNRPASTPIPEEQVWQSFLRERGITKDYVSAQEYYKIWEDLVHDPVEFLKELRDKKVDYR</sequence>
<name>A0AAW1MJM1_POPJA</name>
<evidence type="ECO:0000256" key="7">
    <source>
        <dbReference type="ARBA" id="ARBA00022692"/>
    </source>
</evidence>
<comment type="pathway">
    <text evidence="2">Protein modification; protein glycosylation.</text>
</comment>
<evidence type="ECO:0000256" key="9">
    <source>
        <dbReference type="ARBA" id="ARBA00022968"/>
    </source>
</evidence>
<evidence type="ECO:0000256" key="1">
    <source>
        <dbReference type="ARBA" id="ARBA00004606"/>
    </source>
</evidence>
<evidence type="ECO:0000313" key="14">
    <source>
        <dbReference type="EMBL" id="KAK9746977.1"/>
    </source>
</evidence>
<dbReference type="GO" id="GO:0016263">
    <property type="term" value="F:glycoprotein-N-acetylgalactosamine 3-beta-galactosyltransferase activity"/>
    <property type="evidence" value="ECO:0007669"/>
    <property type="project" value="UniProtKB-EC"/>
</dbReference>
<dbReference type="InterPro" id="IPR003378">
    <property type="entry name" value="Fringe-like_glycosylTrfase"/>
</dbReference>
<evidence type="ECO:0000256" key="4">
    <source>
        <dbReference type="ARBA" id="ARBA00012557"/>
    </source>
</evidence>
<keyword evidence="15" id="KW-1185">Reference proteome</keyword>
<evidence type="ECO:0000256" key="12">
    <source>
        <dbReference type="SAM" id="Phobius"/>
    </source>
</evidence>
<accession>A0AAW1MJM1</accession>
<evidence type="ECO:0000313" key="15">
    <source>
        <dbReference type="Proteomes" id="UP001458880"/>
    </source>
</evidence>
<dbReference type="InterPro" id="IPR026050">
    <property type="entry name" value="C1GALT1/C1GALT1_chp1"/>
</dbReference>
<evidence type="ECO:0000256" key="5">
    <source>
        <dbReference type="ARBA" id="ARBA00022676"/>
    </source>
</evidence>